<dbReference type="InterPro" id="IPR016093">
    <property type="entry name" value="MIR_motif"/>
</dbReference>
<evidence type="ECO:0000256" key="2">
    <source>
        <dbReference type="ARBA" id="ARBA00022737"/>
    </source>
</evidence>
<dbReference type="CDD" id="cd23294">
    <property type="entry name" value="beta-trefoil_MIR_AtSDF2-like"/>
    <property type="match status" value="1"/>
</dbReference>
<evidence type="ECO:0000256" key="3">
    <source>
        <dbReference type="SAM" id="SignalP"/>
    </source>
</evidence>
<feature type="domain" description="MIR" evidence="4">
    <location>
        <begin position="147"/>
        <end position="202"/>
    </location>
</feature>
<dbReference type="InterPro" id="IPR036300">
    <property type="entry name" value="MIR_dom_sf"/>
</dbReference>
<feature type="signal peptide" evidence="3">
    <location>
        <begin position="1"/>
        <end position="24"/>
    </location>
</feature>
<feature type="domain" description="MIR" evidence="4">
    <location>
        <begin position="89"/>
        <end position="145"/>
    </location>
</feature>
<sequence length="218" mass="24002">MFISLVGVYGLVVALVSTLSVVEAKQSVPVTCGSTVKLQHSNTKYRLHSHEIAYGSGSGQQSVTAFEGSNDANSYWVIRGSAKHPCPQGTPISAGTKFRLQHVHTKRWLHSHHHAAPISSQHQEVSCYGDEDKSDTGDIWKFEAEKGSGVWTRDAKVRFVHDETGVYLMSHDKKFGRPIAGQQEVCGTKKKNSDSFWVATEGVYMPDATLPDDLDDEL</sequence>
<reference evidence="5 6" key="1">
    <citation type="journal article" date="2015" name="Genome Biol. Evol.">
        <title>Comparative Genomics of a Bacterivorous Green Alga Reveals Evolutionary Causalities and Consequences of Phago-Mixotrophic Mode of Nutrition.</title>
        <authorList>
            <person name="Burns J.A."/>
            <person name="Paasch A."/>
            <person name="Narechania A."/>
            <person name="Kim E."/>
        </authorList>
    </citation>
    <scope>NUCLEOTIDE SEQUENCE [LARGE SCALE GENOMIC DNA]</scope>
    <source>
        <strain evidence="5 6">PLY_AMNH</strain>
    </source>
</reference>
<dbReference type="PROSITE" id="PS50919">
    <property type="entry name" value="MIR"/>
    <property type="match status" value="3"/>
</dbReference>
<dbReference type="PANTHER" id="PTHR46809:SF2">
    <property type="entry name" value="GH21273P"/>
    <property type="match status" value="1"/>
</dbReference>
<organism evidence="5 6">
    <name type="scientific">Cymbomonas tetramitiformis</name>
    <dbReference type="NCBI Taxonomy" id="36881"/>
    <lineage>
        <taxon>Eukaryota</taxon>
        <taxon>Viridiplantae</taxon>
        <taxon>Chlorophyta</taxon>
        <taxon>Pyramimonadophyceae</taxon>
        <taxon>Pyramimonadales</taxon>
        <taxon>Pyramimonadaceae</taxon>
        <taxon>Cymbomonas</taxon>
    </lineage>
</organism>
<evidence type="ECO:0000313" key="6">
    <source>
        <dbReference type="Proteomes" id="UP001190700"/>
    </source>
</evidence>
<accession>A0AAE0LLA8</accession>
<dbReference type="Gene3D" id="2.80.10.50">
    <property type="match status" value="1"/>
</dbReference>
<feature type="chain" id="PRO_5042147170" description="MIR domain-containing protein" evidence="3">
    <location>
        <begin position="25"/>
        <end position="218"/>
    </location>
</feature>
<evidence type="ECO:0000259" key="4">
    <source>
        <dbReference type="PROSITE" id="PS50919"/>
    </source>
</evidence>
<dbReference type="Proteomes" id="UP001190700">
    <property type="component" value="Unassembled WGS sequence"/>
</dbReference>
<protein>
    <recommendedName>
        <fullName evidence="4">MIR domain-containing protein</fullName>
    </recommendedName>
</protein>
<keyword evidence="2" id="KW-0677">Repeat</keyword>
<gene>
    <name evidence="5" type="ORF">CYMTET_2973</name>
</gene>
<dbReference type="SUPFAM" id="SSF82109">
    <property type="entry name" value="MIR domain"/>
    <property type="match status" value="1"/>
</dbReference>
<dbReference type="PANTHER" id="PTHR46809">
    <property type="entry name" value="STROMAL CELL-DERIVED FACTOR 2-LIKE PROTEIN"/>
    <property type="match status" value="1"/>
</dbReference>
<dbReference type="EMBL" id="LGRX02000085">
    <property type="protein sequence ID" value="KAK3289606.1"/>
    <property type="molecule type" value="Genomic_DNA"/>
</dbReference>
<name>A0AAE0LLA8_9CHLO</name>
<keyword evidence="1 3" id="KW-0732">Signal</keyword>
<comment type="caution">
    <text evidence="5">The sequence shown here is derived from an EMBL/GenBank/DDBJ whole genome shotgun (WGS) entry which is preliminary data.</text>
</comment>
<evidence type="ECO:0000256" key="1">
    <source>
        <dbReference type="ARBA" id="ARBA00022729"/>
    </source>
</evidence>
<proteinExistence type="predicted"/>
<dbReference type="Pfam" id="PF02815">
    <property type="entry name" value="MIR"/>
    <property type="match status" value="1"/>
</dbReference>
<keyword evidence="6" id="KW-1185">Reference proteome</keyword>
<dbReference type="AlphaFoldDB" id="A0AAE0LLA8"/>
<dbReference type="SMART" id="SM00472">
    <property type="entry name" value="MIR"/>
    <property type="match status" value="3"/>
</dbReference>
<evidence type="ECO:0000313" key="5">
    <source>
        <dbReference type="EMBL" id="KAK3289606.1"/>
    </source>
</evidence>
<feature type="domain" description="MIR" evidence="4">
    <location>
        <begin position="27"/>
        <end position="81"/>
    </location>
</feature>